<dbReference type="Gramene" id="AUR62029715-RA">
    <property type="protein sequence ID" value="AUR62029715-RA:cds"/>
    <property type="gene ID" value="AUR62029715"/>
</dbReference>
<protein>
    <recommendedName>
        <fullName evidence="1">Zinc knuckle CX2CX4HX4C domain-containing protein</fullName>
    </recommendedName>
</protein>
<reference evidence="2" key="1">
    <citation type="journal article" date="2017" name="Nature">
        <title>The genome of Chenopodium quinoa.</title>
        <authorList>
            <person name="Jarvis D.E."/>
            <person name="Ho Y.S."/>
            <person name="Lightfoot D.J."/>
            <person name="Schmoeckel S.M."/>
            <person name="Li B."/>
            <person name="Borm T.J.A."/>
            <person name="Ohyanagi H."/>
            <person name="Mineta K."/>
            <person name="Michell C.T."/>
            <person name="Saber N."/>
            <person name="Kharbatia N.M."/>
            <person name="Rupper R.R."/>
            <person name="Sharp A.R."/>
            <person name="Dally N."/>
            <person name="Boughton B.A."/>
            <person name="Woo Y.H."/>
            <person name="Gao G."/>
            <person name="Schijlen E.G.W.M."/>
            <person name="Guo X."/>
            <person name="Momin A.A."/>
            <person name="Negrao S."/>
            <person name="Al-Babili S."/>
            <person name="Gehring C."/>
            <person name="Roessner U."/>
            <person name="Jung C."/>
            <person name="Murphy K."/>
            <person name="Arold S.T."/>
            <person name="Gojobori T."/>
            <person name="van der Linden C.G."/>
            <person name="van Loo E.N."/>
            <person name="Jellen E.N."/>
            <person name="Maughan P.J."/>
            <person name="Tester M."/>
        </authorList>
    </citation>
    <scope>NUCLEOTIDE SEQUENCE [LARGE SCALE GENOMIC DNA]</scope>
    <source>
        <strain evidence="2">cv. PI 614886</strain>
    </source>
</reference>
<organism evidence="2 3">
    <name type="scientific">Chenopodium quinoa</name>
    <name type="common">Quinoa</name>
    <dbReference type="NCBI Taxonomy" id="63459"/>
    <lineage>
        <taxon>Eukaryota</taxon>
        <taxon>Viridiplantae</taxon>
        <taxon>Streptophyta</taxon>
        <taxon>Embryophyta</taxon>
        <taxon>Tracheophyta</taxon>
        <taxon>Spermatophyta</taxon>
        <taxon>Magnoliopsida</taxon>
        <taxon>eudicotyledons</taxon>
        <taxon>Gunneridae</taxon>
        <taxon>Pentapetalae</taxon>
        <taxon>Caryophyllales</taxon>
        <taxon>Chenopodiaceae</taxon>
        <taxon>Chenopodioideae</taxon>
        <taxon>Atripliceae</taxon>
        <taxon>Chenopodium</taxon>
    </lineage>
</organism>
<sequence length="177" mass="20818">MLAMTKACFDGALMVFSPWWPNQVPQTVRFRRAKFWVRICGLPCEYLNSHMEETIGEMLGMPFELDDDAIIWIQLRYENLFKYCTRCGRIGHKYTRCTRHEDLIKIDIDHKMMEYLSRGIPTMETEEGFLMFTLDLRATPSSERTITTRVRLVDELVRPPSPNFRALDILVDFDLGI</sequence>
<dbReference type="Proteomes" id="UP000596660">
    <property type="component" value="Unplaced"/>
</dbReference>
<proteinExistence type="predicted"/>
<dbReference type="InterPro" id="IPR040256">
    <property type="entry name" value="At4g02000-like"/>
</dbReference>
<dbReference type="InterPro" id="IPR025836">
    <property type="entry name" value="Zn_knuckle_CX2CX4HX4C"/>
</dbReference>
<dbReference type="PANTHER" id="PTHR31286:SF178">
    <property type="entry name" value="DUF4283 DOMAIN-CONTAINING PROTEIN"/>
    <property type="match status" value="1"/>
</dbReference>
<keyword evidence="3" id="KW-1185">Reference proteome</keyword>
<dbReference type="PANTHER" id="PTHR31286">
    <property type="entry name" value="GLYCINE-RICH CELL WALL STRUCTURAL PROTEIN 1.8-LIKE"/>
    <property type="match status" value="1"/>
</dbReference>
<evidence type="ECO:0000259" key="1">
    <source>
        <dbReference type="Pfam" id="PF14392"/>
    </source>
</evidence>
<evidence type="ECO:0000313" key="3">
    <source>
        <dbReference type="Proteomes" id="UP000596660"/>
    </source>
</evidence>
<accession>A0A803MHW7</accession>
<dbReference type="Pfam" id="PF14392">
    <property type="entry name" value="zf-CCHC_4"/>
    <property type="match status" value="1"/>
</dbReference>
<feature type="domain" description="Zinc knuckle CX2CX4HX4C" evidence="1">
    <location>
        <begin position="71"/>
        <end position="98"/>
    </location>
</feature>
<evidence type="ECO:0000313" key="2">
    <source>
        <dbReference type="EnsemblPlants" id="AUR62029715-RA:cds"/>
    </source>
</evidence>
<dbReference type="AlphaFoldDB" id="A0A803MHW7"/>
<dbReference type="EnsemblPlants" id="AUR62029715-RA">
    <property type="protein sequence ID" value="AUR62029715-RA:cds"/>
    <property type="gene ID" value="AUR62029715"/>
</dbReference>
<reference evidence="2" key="2">
    <citation type="submission" date="2021-03" db="UniProtKB">
        <authorList>
            <consortium name="EnsemblPlants"/>
        </authorList>
    </citation>
    <scope>IDENTIFICATION</scope>
</reference>
<name>A0A803MHW7_CHEQI</name>